<dbReference type="EMBL" id="AEJF01000234">
    <property type="protein sequence ID" value="KLU20939.1"/>
    <property type="molecule type" value="Genomic_DNA"/>
</dbReference>
<dbReference type="SUPFAM" id="SSF51735">
    <property type="entry name" value="NAD(P)-binding Rossmann-fold domains"/>
    <property type="match status" value="1"/>
</dbReference>
<gene>
    <name evidence="2" type="ORF">EOS_38695</name>
</gene>
<dbReference type="Proteomes" id="UP000035963">
    <property type="component" value="Unassembled WGS sequence"/>
</dbReference>
<organism evidence="2 3">
    <name type="scientific">Caballeronia mineralivorans PML1(12)</name>
    <dbReference type="NCBI Taxonomy" id="908627"/>
    <lineage>
        <taxon>Bacteria</taxon>
        <taxon>Pseudomonadati</taxon>
        <taxon>Pseudomonadota</taxon>
        <taxon>Betaproteobacteria</taxon>
        <taxon>Burkholderiales</taxon>
        <taxon>Burkholderiaceae</taxon>
        <taxon>Caballeronia</taxon>
    </lineage>
</organism>
<dbReference type="Gene3D" id="3.90.25.10">
    <property type="entry name" value="UDP-galactose 4-epimerase, domain 1"/>
    <property type="match status" value="1"/>
</dbReference>
<evidence type="ECO:0000313" key="2">
    <source>
        <dbReference type="EMBL" id="KLU20939.1"/>
    </source>
</evidence>
<dbReference type="RefSeq" id="WP_047897521.1">
    <property type="nucleotide sequence ID" value="NZ_AEJF01000234.1"/>
</dbReference>
<dbReference type="OrthoDB" id="9777801at2"/>
<dbReference type="Gene3D" id="3.40.50.720">
    <property type="entry name" value="NAD(P)-binding Rossmann-like Domain"/>
    <property type="match status" value="1"/>
</dbReference>
<dbReference type="Pfam" id="PF05368">
    <property type="entry name" value="NmrA"/>
    <property type="match status" value="1"/>
</dbReference>
<evidence type="ECO:0000313" key="3">
    <source>
        <dbReference type="Proteomes" id="UP000035963"/>
    </source>
</evidence>
<reference evidence="2 3" key="1">
    <citation type="journal article" date="2015" name="Genome Announc.">
        <title>Draft Genome Sequence of Burkholderia sp. Strain PML1(12), an Ectomycorrhizosphere-Inhabiting Bacterium with Effective Mineral-Weathering Ability.</title>
        <authorList>
            <person name="Uroz S."/>
            <person name="Oger P."/>
        </authorList>
    </citation>
    <scope>NUCLEOTIDE SEQUENCE [LARGE SCALE GENOMIC DNA]</scope>
    <source>
        <strain evidence="3">PML1(12)</strain>
    </source>
</reference>
<evidence type="ECO:0000259" key="1">
    <source>
        <dbReference type="Pfam" id="PF05368"/>
    </source>
</evidence>
<name>A0A0J1CK45_9BURK</name>
<accession>A0A0J1CK45</accession>
<proteinExistence type="predicted"/>
<dbReference type="PATRIC" id="fig|908627.4.peg.8667"/>
<dbReference type="PANTHER" id="PTHR43162">
    <property type="match status" value="1"/>
</dbReference>
<comment type="caution">
    <text evidence="2">The sequence shown here is derived from an EMBL/GenBank/DDBJ whole genome shotgun (WGS) entry which is preliminary data.</text>
</comment>
<feature type="domain" description="NmrA-like" evidence="1">
    <location>
        <begin position="3"/>
        <end position="237"/>
    </location>
</feature>
<dbReference type="InterPro" id="IPR036291">
    <property type="entry name" value="NAD(P)-bd_dom_sf"/>
</dbReference>
<dbReference type="InterPro" id="IPR051604">
    <property type="entry name" value="Ergot_Alk_Oxidoreductase"/>
</dbReference>
<protein>
    <submittedName>
        <fullName evidence="2">NmrA family transcriptional regulator</fullName>
    </submittedName>
</protein>
<dbReference type="AlphaFoldDB" id="A0A0J1CK45"/>
<dbReference type="PANTHER" id="PTHR43162:SF1">
    <property type="entry name" value="PRESTALK A DIFFERENTIATION PROTEIN A"/>
    <property type="match status" value="1"/>
</dbReference>
<sequence length="288" mass="31296">MFAVTGITGQVGGVVARLLLAASHDVRAIVRDAAKGEAWAKQGCEVALADLNDEHALQHAFEGAEGVFILLPPTFDPSPGFPEARKTIAALRAALAAARPSKVVVLSTIGAQATQPNLLNQLQILEQELGTLPMPVAFLRAAWFIENAAWDVAPARDSGIVPSFLQPLDKPVPMVATADIGRVAAELLRESWTGRRIVELEGPQRISPDMIAESFARLLGRDVSMTAVPRDTWEELFRSQGMKNPTPRMQMIDGFNEEWICFEGTENEVRKGRVPLDTVLQSLIEKAS</sequence>
<keyword evidence="3" id="KW-1185">Reference proteome</keyword>
<dbReference type="InterPro" id="IPR008030">
    <property type="entry name" value="NmrA-like"/>
</dbReference>